<dbReference type="Proteomes" id="UP000799444">
    <property type="component" value="Unassembled WGS sequence"/>
</dbReference>
<evidence type="ECO:0000256" key="1">
    <source>
        <dbReference type="ARBA" id="ARBA00022737"/>
    </source>
</evidence>
<name>A0A9P4R117_9PLEO</name>
<dbReference type="Pfam" id="PF12796">
    <property type="entry name" value="Ank_2"/>
    <property type="match status" value="2"/>
</dbReference>
<dbReference type="OrthoDB" id="539213at2759"/>
<organism evidence="4 5">
    <name type="scientific">Polyplosphaeria fusca</name>
    <dbReference type="NCBI Taxonomy" id="682080"/>
    <lineage>
        <taxon>Eukaryota</taxon>
        <taxon>Fungi</taxon>
        <taxon>Dikarya</taxon>
        <taxon>Ascomycota</taxon>
        <taxon>Pezizomycotina</taxon>
        <taxon>Dothideomycetes</taxon>
        <taxon>Pleosporomycetidae</taxon>
        <taxon>Pleosporales</taxon>
        <taxon>Tetraplosphaeriaceae</taxon>
        <taxon>Polyplosphaeria</taxon>
    </lineage>
</organism>
<dbReference type="PANTHER" id="PTHR24173:SF74">
    <property type="entry name" value="ANKYRIN REPEAT DOMAIN-CONTAINING PROTEIN 16"/>
    <property type="match status" value="1"/>
</dbReference>
<keyword evidence="1" id="KW-0677">Repeat</keyword>
<keyword evidence="2 3" id="KW-0040">ANK repeat</keyword>
<evidence type="ECO:0000313" key="5">
    <source>
        <dbReference type="Proteomes" id="UP000799444"/>
    </source>
</evidence>
<dbReference type="Gene3D" id="1.25.40.20">
    <property type="entry name" value="Ankyrin repeat-containing domain"/>
    <property type="match status" value="2"/>
</dbReference>
<evidence type="ECO:0000256" key="2">
    <source>
        <dbReference type="ARBA" id="ARBA00023043"/>
    </source>
</evidence>
<evidence type="ECO:0000256" key="3">
    <source>
        <dbReference type="PROSITE-ProRule" id="PRU00023"/>
    </source>
</evidence>
<dbReference type="SUPFAM" id="SSF48403">
    <property type="entry name" value="Ankyrin repeat"/>
    <property type="match status" value="1"/>
</dbReference>
<dbReference type="InterPro" id="IPR002110">
    <property type="entry name" value="Ankyrin_rpt"/>
</dbReference>
<gene>
    <name evidence="4" type="ORF">EJ04DRAFT_562743</name>
</gene>
<dbReference type="SMART" id="SM00248">
    <property type="entry name" value="ANK"/>
    <property type="match status" value="4"/>
</dbReference>
<dbReference type="PROSITE" id="PS50088">
    <property type="entry name" value="ANK_REPEAT"/>
    <property type="match status" value="1"/>
</dbReference>
<dbReference type="InterPro" id="IPR036770">
    <property type="entry name" value="Ankyrin_rpt-contain_sf"/>
</dbReference>
<dbReference type="AlphaFoldDB" id="A0A9P4R117"/>
<comment type="caution">
    <text evidence="4">The sequence shown here is derived from an EMBL/GenBank/DDBJ whole genome shotgun (WGS) entry which is preliminary data.</text>
</comment>
<proteinExistence type="predicted"/>
<keyword evidence="5" id="KW-1185">Reference proteome</keyword>
<feature type="repeat" description="ANK" evidence="3">
    <location>
        <begin position="237"/>
        <end position="269"/>
    </location>
</feature>
<accession>A0A9P4R117</accession>
<sequence length="309" mass="34269">MNLILFISIRKSNGILPNLSIPGGGLNFSNLIPNDSEIVVACERGDTLAVRELFRQKKAAPNDVTVDGQVLLWYAVSSRSAELVRFLINAGAPVRPTQLLSASGWRQPDIARLLLLAGANVEVSYRNGLTAASYLYGKSRGERVPQTEFLEILANNSFSNFNGQDNNGWTVLHRAAAWGTAANVRTLIKMQTSIWSRTTKLDWTPQFIAVCFKNLDTLQELWNQHTDADFKNNQDFRGWNMLHMAAGYGKFDAVPFLIQQGVELGAMSKPTSRSVPYSVRGISVTPNELARCFGEDAYRKWAEALRVSG</sequence>
<dbReference type="PANTHER" id="PTHR24173">
    <property type="entry name" value="ANKYRIN REPEAT CONTAINING"/>
    <property type="match status" value="1"/>
</dbReference>
<protein>
    <submittedName>
        <fullName evidence="4">Ankyrin</fullName>
    </submittedName>
</protein>
<evidence type="ECO:0000313" key="4">
    <source>
        <dbReference type="EMBL" id="KAF2736145.1"/>
    </source>
</evidence>
<dbReference type="EMBL" id="ML996128">
    <property type="protein sequence ID" value="KAF2736145.1"/>
    <property type="molecule type" value="Genomic_DNA"/>
</dbReference>
<reference evidence="4" key="1">
    <citation type="journal article" date="2020" name="Stud. Mycol.">
        <title>101 Dothideomycetes genomes: a test case for predicting lifestyles and emergence of pathogens.</title>
        <authorList>
            <person name="Haridas S."/>
            <person name="Albert R."/>
            <person name="Binder M."/>
            <person name="Bloem J."/>
            <person name="Labutti K."/>
            <person name="Salamov A."/>
            <person name="Andreopoulos B."/>
            <person name="Baker S."/>
            <person name="Barry K."/>
            <person name="Bills G."/>
            <person name="Bluhm B."/>
            <person name="Cannon C."/>
            <person name="Castanera R."/>
            <person name="Culley D."/>
            <person name="Daum C."/>
            <person name="Ezra D."/>
            <person name="Gonzalez J."/>
            <person name="Henrissat B."/>
            <person name="Kuo A."/>
            <person name="Liang C."/>
            <person name="Lipzen A."/>
            <person name="Lutzoni F."/>
            <person name="Magnuson J."/>
            <person name="Mondo S."/>
            <person name="Nolan M."/>
            <person name="Ohm R."/>
            <person name="Pangilinan J."/>
            <person name="Park H.-J."/>
            <person name="Ramirez L."/>
            <person name="Alfaro M."/>
            <person name="Sun H."/>
            <person name="Tritt A."/>
            <person name="Yoshinaga Y."/>
            <person name="Zwiers L.-H."/>
            <person name="Turgeon B."/>
            <person name="Goodwin S."/>
            <person name="Spatafora J."/>
            <person name="Crous P."/>
            <person name="Grigoriev I."/>
        </authorList>
    </citation>
    <scope>NUCLEOTIDE SEQUENCE</scope>
    <source>
        <strain evidence="4">CBS 125425</strain>
    </source>
</reference>
<dbReference type="PROSITE" id="PS50297">
    <property type="entry name" value="ANK_REP_REGION"/>
    <property type="match status" value="1"/>
</dbReference>